<dbReference type="Proteomes" id="UP000030708">
    <property type="component" value="Unassembled WGS sequence"/>
</dbReference>
<name>A0A024W9H7_PLAFA</name>
<evidence type="ECO:0000256" key="2">
    <source>
        <dbReference type="SAM" id="SignalP"/>
    </source>
</evidence>
<feature type="transmembrane region" description="Helical" evidence="1">
    <location>
        <begin position="30"/>
        <end position="46"/>
    </location>
</feature>
<keyword evidence="1" id="KW-0812">Transmembrane</keyword>
<evidence type="ECO:0000313" key="3">
    <source>
        <dbReference type="EMBL" id="ETW37218.1"/>
    </source>
</evidence>
<feature type="signal peptide" evidence="2">
    <location>
        <begin position="1"/>
        <end position="16"/>
    </location>
</feature>
<keyword evidence="1" id="KW-1133">Transmembrane helix</keyword>
<reference evidence="3 4" key="2">
    <citation type="submission" date="2013-02" db="EMBL/GenBank/DDBJ databases">
        <title>The Genome Sequence of Plasmodium falciparum Tanzania (2000708).</title>
        <authorList>
            <consortium name="The Broad Institute Genome Sequencing Platform"/>
            <consortium name="The Broad Institute Genome Sequencing Center for Infectious Disease"/>
            <person name="Neafsey D."/>
            <person name="Cheeseman I."/>
            <person name="Volkman S."/>
            <person name="Adams J."/>
            <person name="Walker B."/>
            <person name="Young S.K."/>
            <person name="Zeng Q."/>
            <person name="Gargeya S."/>
            <person name="Fitzgerald M."/>
            <person name="Haas B."/>
            <person name="Abouelleil A."/>
            <person name="Alvarado L."/>
            <person name="Arachchi H.M."/>
            <person name="Berlin A.M."/>
            <person name="Chapman S.B."/>
            <person name="Dewar J."/>
            <person name="Goldberg J."/>
            <person name="Griggs A."/>
            <person name="Gujja S."/>
            <person name="Hansen M."/>
            <person name="Howarth C."/>
            <person name="Imamovic A."/>
            <person name="Larimer J."/>
            <person name="McCowan C."/>
            <person name="Murphy C."/>
            <person name="Neiman D."/>
            <person name="Pearson M."/>
            <person name="Priest M."/>
            <person name="Roberts A."/>
            <person name="Saif S."/>
            <person name="Shea T."/>
            <person name="Sisk P."/>
            <person name="Sykes S."/>
            <person name="Wortman J."/>
            <person name="Nusbaum C."/>
            <person name="Birren B."/>
        </authorList>
    </citation>
    <scope>NUCLEOTIDE SEQUENCE [LARGE SCALE GENOMIC DNA]</scope>
    <source>
        <strain evidence="4">Tanzania (2000708)</strain>
    </source>
</reference>
<feature type="chain" id="PRO_5001536963" evidence="2">
    <location>
        <begin position="17"/>
        <end position="95"/>
    </location>
</feature>
<organism evidence="3 4">
    <name type="scientific">Plasmodium falciparum Tanzania</name>
    <name type="common">2000708</name>
    <dbReference type="NCBI Taxonomy" id="1036725"/>
    <lineage>
        <taxon>Eukaryota</taxon>
        <taxon>Sar</taxon>
        <taxon>Alveolata</taxon>
        <taxon>Apicomplexa</taxon>
        <taxon>Aconoidasida</taxon>
        <taxon>Haemosporida</taxon>
        <taxon>Plasmodiidae</taxon>
        <taxon>Plasmodium</taxon>
        <taxon>Plasmodium (Laverania)</taxon>
    </lineage>
</organism>
<gene>
    <name evidence="3" type="ORF">PFTANZ_02085</name>
</gene>
<keyword evidence="1" id="KW-0472">Membrane</keyword>
<dbReference type="EMBL" id="KI926384">
    <property type="protein sequence ID" value="ETW37218.1"/>
    <property type="molecule type" value="Genomic_DNA"/>
</dbReference>
<sequence>MQDILLFFLILCLCVSKEENEIFLYNEHTYYIIYIFISTFLFIIKLKKHAHPQICKVKQKYVFFFSEMLLYNNIIKRKYKYDEYMKKNKKEKVYM</sequence>
<evidence type="ECO:0000313" key="4">
    <source>
        <dbReference type="Proteomes" id="UP000030708"/>
    </source>
</evidence>
<proteinExistence type="predicted"/>
<dbReference type="AlphaFoldDB" id="A0A024W9H7"/>
<evidence type="ECO:0000256" key="1">
    <source>
        <dbReference type="SAM" id="Phobius"/>
    </source>
</evidence>
<keyword evidence="2" id="KW-0732">Signal</keyword>
<accession>A0A024W9H7</accession>
<reference evidence="3 4" key="1">
    <citation type="submission" date="2013-02" db="EMBL/GenBank/DDBJ databases">
        <title>The Genome Annotation of Plasmodium falciparum Tanzania (2000708).</title>
        <authorList>
            <consortium name="The Broad Institute Genome Sequencing Platform"/>
            <consortium name="The Broad Institute Genome Sequencing Center for Infectious Disease"/>
            <person name="Neafsey D."/>
            <person name="Hoffman S."/>
            <person name="Volkman S."/>
            <person name="Rosenthal P."/>
            <person name="Walker B."/>
            <person name="Young S.K."/>
            <person name="Zeng Q."/>
            <person name="Gargeya S."/>
            <person name="Fitzgerald M."/>
            <person name="Haas B."/>
            <person name="Abouelleil A."/>
            <person name="Allen A.W."/>
            <person name="Alvarado L."/>
            <person name="Arachchi H.M."/>
            <person name="Berlin A.M."/>
            <person name="Chapman S.B."/>
            <person name="Gainer-Dewar J."/>
            <person name="Goldberg J."/>
            <person name="Griggs A."/>
            <person name="Gujja S."/>
            <person name="Hansen M."/>
            <person name="Howarth C."/>
            <person name="Imamovic A."/>
            <person name="Ireland A."/>
            <person name="Larimer J."/>
            <person name="McCowan C."/>
            <person name="Murphy C."/>
            <person name="Pearson M."/>
            <person name="Poon T.W."/>
            <person name="Priest M."/>
            <person name="Roberts A."/>
            <person name="Saif S."/>
            <person name="Shea T."/>
            <person name="Sisk P."/>
            <person name="Sykes S."/>
            <person name="Wortman J."/>
            <person name="Nusbaum C."/>
            <person name="Birren B."/>
        </authorList>
    </citation>
    <scope>NUCLEOTIDE SEQUENCE [LARGE SCALE GENOMIC DNA]</scope>
    <source>
        <strain evidence="4">Tanzania (2000708)</strain>
    </source>
</reference>
<protein>
    <submittedName>
        <fullName evidence="3">Uncharacterized protein</fullName>
    </submittedName>
</protein>